<evidence type="ECO:0000256" key="5">
    <source>
        <dbReference type="ARBA" id="ARBA00022781"/>
    </source>
</evidence>
<dbReference type="InterPro" id="IPR002490">
    <property type="entry name" value="V-ATPase_116kDa_su"/>
</dbReference>
<feature type="transmembrane region" description="Helical" evidence="9">
    <location>
        <begin position="482"/>
        <end position="504"/>
    </location>
</feature>
<dbReference type="GO" id="GO:0051117">
    <property type="term" value="F:ATPase binding"/>
    <property type="evidence" value="ECO:0007669"/>
    <property type="project" value="TreeGrafter"/>
</dbReference>
<dbReference type="GO" id="GO:0046961">
    <property type="term" value="F:proton-transporting ATPase activity, rotational mechanism"/>
    <property type="evidence" value="ECO:0007669"/>
    <property type="project" value="InterPro"/>
</dbReference>
<reference evidence="10" key="1">
    <citation type="submission" date="2021-01" db="EMBL/GenBank/DDBJ databases">
        <authorList>
            <consortium name="Genoscope - CEA"/>
            <person name="William W."/>
        </authorList>
    </citation>
    <scope>NUCLEOTIDE SEQUENCE</scope>
</reference>
<feature type="transmembrane region" description="Helical" evidence="9">
    <location>
        <begin position="728"/>
        <end position="748"/>
    </location>
</feature>
<keyword evidence="7 9" id="KW-0406">Ion transport</keyword>
<dbReference type="AlphaFoldDB" id="A0A8S1K9W8"/>
<dbReference type="GO" id="GO:0033179">
    <property type="term" value="C:proton-transporting V-type ATPase, V0 domain"/>
    <property type="evidence" value="ECO:0007669"/>
    <property type="project" value="InterPro"/>
</dbReference>
<evidence type="ECO:0000256" key="7">
    <source>
        <dbReference type="ARBA" id="ARBA00023065"/>
    </source>
</evidence>
<dbReference type="Proteomes" id="UP000692954">
    <property type="component" value="Unassembled WGS sequence"/>
</dbReference>
<name>A0A8S1K9W8_9CILI</name>
<comment type="subcellular location">
    <subcellularLocation>
        <location evidence="1">Membrane</location>
        <topology evidence="1">Multi-pass membrane protein</topology>
    </subcellularLocation>
</comment>
<feature type="transmembrane region" description="Helical" evidence="9">
    <location>
        <begin position="516"/>
        <end position="538"/>
    </location>
</feature>
<evidence type="ECO:0000256" key="4">
    <source>
        <dbReference type="ARBA" id="ARBA00022692"/>
    </source>
</evidence>
<gene>
    <name evidence="10" type="ORF">PSON_ATCC_30995.1.T0060485</name>
</gene>
<proteinExistence type="inferred from homology"/>
<evidence type="ECO:0000313" key="11">
    <source>
        <dbReference type="Proteomes" id="UP000692954"/>
    </source>
</evidence>
<dbReference type="OrthoDB" id="10264220at2759"/>
<dbReference type="EMBL" id="CAJJDN010000006">
    <property type="protein sequence ID" value="CAD8052500.1"/>
    <property type="molecule type" value="Genomic_DNA"/>
</dbReference>
<dbReference type="PANTHER" id="PTHR11629:SF63">
    <property type="entry name" value="V-TYPE PROTON ATPASE SUBUNIT A"/>
    <property type="match status" value="1"/>
</dbReference>
<evidence type="ECO:0000256" key="3">
    <source>
        <dbReference type="ARBA" id="ARBA00022448"/>
    </source>
</evidence>
<comment type="function">
    <text evidence="9">Essential component of the vacuolar proton pump (V-ATPase), a multimeric enzyme that catalyzes the translocation of protons across the membranes. Required for assembly and activity of the V-ATPase.</text>
</comment>
<evidence type="ECO:0000256" key="1">
    <source>
        <dbReference type="ARBA" id="ARBA00004141"/>
    </source>
</evidence>
<dbReference type="Pfam" id="PF01496">
    <property type="entry name" value="V_ATPase_I"/>
    <property type="match status" value="1"/>
</dbReference>
<keyword evidence="8 9" id="KW-0472">Membrane</keyword>
<feature type="transmembrane region" description="Helical" evidence="9">
    <location>
        <begin position="386"/>
        <end position="410"/>
    </location>
</feature>
<keyword evidence="4 9" id="KW-0812">Transmembrane</keyword>
<evidence type="ECO:0000256" key="9">
    <source>
        <dbReference type="RuleBase" id="RU361189"/>
    </source>
</evidence>
<protein>
    <recommendedName>
        <fullName evidence="9">V-type proton ATPase subunit a</fullName>
    </recommendedName>
</protein>
<feature type="transmembrane region" description="Helical" evidence="9">
    <location>
        <begin position="419"/>
        <end position="437"/>
    </location>
</feature>
<dbReference type="InterPro" id="IPR026028">
    <property type="entry name" value="V-type_ATPase_116kDa_su_euka"/>
</dbReference>
<dbReference type="PIRSF" id="PIRSF001293">
    <property type="entry name" value="ATP6V0A1"/>
    <property type="match status" value="1"/>
</dbReference>
<dbReference type="GO" id="GO:0016471">
    <property type="term" value="C:vacuolar proton-transporting V-type ATPase complex"/>
    <property type="evidence" value="ECO:0007669"/>
    <property type="project" value="TreeGrafter"/>
</dbReference>
<evidence type="ECO:0000313" key="10">
    <source>
        <dbReference type="EMBL" id="CAD8052500.1"/>
    </source>
</evidence>
<dbReference type="GO" id="GO:0007035">
    <property type="term" value="P:vacuolar acidification"/>
    <property type="evidence" value="ECO:0007669"/>
    <property type="project" value="TreeGrafter"/>
</dbReference>
<evidence type="ECO:0000256" key="8">
    <source>
        <dbReference type="ARBA" id="ARBA00023136"/>
    </source>
</evidence>
<sequence>MFRSQEMSYFQLVMPQDSAWTIMDQLGYLSKVEIIDHNPNEALINRPFANYVKRCDDLIVKIENMLQVAKNSNLLSNYKRGNLKQFTKQQNSHTHTYLDKIEEDINKKTSSFQEQNKHLEQLIDQSEYIQNYIEILLESQKYLGDNVFQNQSISKFEAYVGILKNQEQLQFHRVIFRVTKGNSFVHLKRMNEKQSIFIILFPNIGNYGKSKIVKIVEQMSQGKFSLPQSQLEFEKKINELKIKQAEYINLIQMTQNQLCKCISNMMVIRNGLPLIEYYKFYLIKEKELYKELNKLKMQGRLFLGELWVPTRDIQSLEQTLQLIKEQQLNNPGGQLAQRSPPDQLQKPTYFRLNEFTSIFQEIVNTYGIPRYQEINPAIITIITFPFLFGVMFGDIGHGFVLFMFGCYLCLFKNRQFYRLRYLILLMGLFSFYSGLIYNDYLSISLNLFKTCLRSQEQCVYPFGIDPMWGGHLEFNDSFKMKLSIIIAFFHMLLGIVLSGLNYLFLEDWLRLFCKFIPQLLFLVCTIGYMVFLIVYKWLTNFEPKNAPSIITTMISMILNLGRISGPQMWEGDSQDYIQYCLLLITIISIPWMWFPTIISHFLLKKSRQQNEGKRKTHRIDYGQLIEEPGIEMSQTFSYSHDQINVKQNEHIAEIQDQTVQLQSKDISHEGIQDIIVHETIETLEFVLGVLSNTASYLRLWALSLAHSQLSEVFFELLLVQPINHGQPISLMIGFLFWALITFGVLMCMDSMECFLHSLRLHWVEFQNKFFKGDGVQFNVYSFRDRIKETVNLEQQ</sequence>
<feature type="transmembrane region" description="Helical" evidence="9">
    <location>
        <begin position="576"/>
        <end position="603"/>
    </location>
</feature>
<evidence type="ECO:0000256" key="6">
    <source>
        <dbReference type="ARBA" id="ARBA00022989"/>
    </source>
</evidence>
<keyword evidence="5 9" id="KW-0375">Hydrogen ion transport</keyword>
<comment type="caution">
    <text evidence="10">The sequence shown here is derived from an EMBL/GenBank/DDBJ whole genome shotgun (WGS) entry which is preliminary data.</text>
</comment>
<keyword evidence="3 9" id="KW-0813">Transport</keyword>
<organism evidence="10 11">
    <name type="scientific">Paramecium sonneborni</name>
    <dbReference type="NCBI Taxonomy" id="65129"/>
    <lineage>
        <taxon>Eukaryota</taxon>
        <taxon>Sar</taxon>
        <taxon>Alveolata</taxon>
        <taxon>Ciliophora</taxon>
        <taxon>Intramacronucleata</taxon>
        <taxon>Oligohymenophorea</taxon>
        <taxon>Peniculida</taxon>
        <taxon>Parameciidae</taxon>
        <taxon>Paramecium</taxon>
    </lineage>
</organism>
<keyword evidence="6 9" id="KW-1133">Transmembrane helix</keyword>
<accession>A0A8S1K9W8</accession>
<comment type="similarity">
    <text evidence="2 9">Belongs to the V-ATPase 116 kDa subunit family.</text>
</comment>
<dbReference type="PANTHER" id="PTHR11629">
    <property type="entry name" value="VACUOLAR PROTON ATPASES"/>
    <property type="match status" value="1"/>
</dbReference>
<evidence type="ECO:0000256" key="2">
    <source>
        <dbReference type="ARBA" id="ARBA00009904"/>
    </source>
</evidence>
<keyword evidence="11" id="KW-1185">Reference proteome</keyword>